<dbReference type="Proteomes" id="UP000664417">
    <property type="component" value="Unassembled WGS sequence"/>
</dbReference>
<dbReference type="InterPro" id="IPR014031">
    <property type="entry name" value="Ketoacyl_synth_C"/>
</dbReference>
<dbReference type="SMART" id="SM00825">
    <property type="entry name" value="PKS_KS"/>
    <property type="match status" value="1"/>
</dbReference>
<dbReference type="GO" id="GO:0005829">
    <property type="term" value="C:cytosol"/>
    <property type="evidence" value="ECO:0007669"/>
    <property type="project" value="TreeGrafter"/>
</dbReference>
<keyword evidence="6" id="KW-1185">Reference proteome</keyword>
<evidence type="ECO:0000256" key="1">
    <source>
        <dbReference type="ARBA" id="ARBA00008467"/>
    </source>
</evidence>
<dbReference type="EMBL" id="JAFREP010000007">
    <property type="protein sequence ID" value="MBO1318885.1"/>
    <property type="molecule type" value="Genomic_DNA"/>
</dbReference>
<dbReference type="InterPro" id="IPR000794">
    <property type="entry name" value="Beta-ketoacyl_synthase"/>
</dbReference>
<dbReference type="RefSeq" id="WP_207858703.1">
    <property type="nucleotide sequence ID" value="NZ_JAFREP010000007.1"/>
</dbReference>
<dbReference type="PANTHER" id="PTHR11712">
    <property type="entry name" value="POLYKETIDE SYNTHASE-RELATED"/>
    <property type="match status" value="1"/>
</dbReference>
<dbReference type="GO" id="GO:0006633">
    <property type="term" value="P:fatty acid biosynthetic process"/>
    <property type="evidence" value="ECO:0007669"/>
    <property type="project" value="InterPro"/>
</dbReference>
<dbReference type="InterPro" id="IPR016039">
    <property type="entry name" value="Thiolase-like"/>
</dbReference>
<dbReference type="Pfam" id="PF00109">
    <property type="entry name" value="ketoacyl-synt"/>
    <property type="match status" value="1"/>
</dbReference>
<feature type="domain" description="Ketosynthase family 3 (KS3)" evidence="4">
    <location>
        <begin position="2"/>
        <end position="407"/>
    </location>
</feature>
<dbReference type="InterPro" id="IPR020841">
    <property type="entry name" value="PKS_Beta-ketoAc_synthase_dom"/>
</dbReference>
<dbReference type="PROSITE" id="PS52004">
    <property type="entry name" value="KS3_2"/>
    <property type="match status" value="1"/>
</dbReference>
<organism evidence="5 6">
    <name type="scientific">Acanthopleuribacter pedis</name>
    <dbReference type="NCBI Taxonomy" id="442870"/>
    <lineage>
        <taxon>Bacteria</taxon>
        <taxon>Pseudomonadati</taxon>
        <taxon>Acidobacteriota</taxon>
        <taxon>Holophagae</taxon>
        <taxon>Acanthopleuribacterales</taxon>
        <taxon>Acanthopleuribacteraceae</taxon>
        <taxon>Acanthopleuribacter</taxon>
    </lineage>
</organism>
<evidence type="ECO:0000259" key="4">
    <source>
        <dbReference type="PROSITE" id="PS52004"/>
    </source>
</evidence>
<evidence type="ECO:0000256" key="2">
    <source>
        <dbReference type="ARBA" id="ARBA00022679"/>
    </source>
</evidence>
<sequence>MTRRVVVTGAAGLCPLGRDWPTIREGLQNRRSGVSRAEAWASVRGLKTRLAAAVPDFRRPKHYSRKQVRGMGRVSLLSARAAEGALTQAGLLGDAVLQSGRCGISFGSTSGSPPAIETYAEKVTVDRSLQGITSSEYLRLMSHTTAANLAHFFSVRGRIIPTNSACTSGSQGIGFAYEAVRHGLQDVMIAGGAEELHVICTAVFDILYATSTRNDAPHEQPRPFDRDRDGLVVGEGAAVLVLEAYEHAVARGANILAEVVGFATNCDGAHVVNPNTATMRAVMEGALRDAALEPGEIDYVSAHGTATEVGDIAESTATAGLFGKRPPVSSLKGYMGHTLGACGALEAMAAVYHLHEGWLAGNLNLATVDPRCGDLNYLTETRDFDGRTAMSNNFAFGGVNTSLIFARV</sequence>
<dbReference type="SUPFAM" id="SSF53901">
    <property type="entry name" value="Thiolase-like"/>
    <property type="match status" value="2"/>
</dbReference>
<evidence type="ECO:0000313" key="5">
    <source>
        <dbReference type="EMBL" id="MBO1318885.1"/>
    </source>
</evidence>
<gene>
    <name evidence="5" type="ORF">J3U88_10475</name>
</gene>
<dbReference type="AlphaFoldDB" id="A0A8J7Q443"/>
<dbReference type="PANTHER" id="PTHR11712:SF325">
    <property type="entry name" value="3-OXOACYL-(ACYL-CARRIER-PROTEIN) SYNTHASE II FABF"/>
    <property type="match status" value="1"/>
</dbReference>
<evidence type="ECO:0000256" key="3">
    <source>
        <dbReference type="RuleBase" id="RU003694"/>
    </source>
</evidence>
<dbReference type="GO" id="GO:0004315">
    <property type="term" value="F:3-oxoacyl-[acyl-carrier-protein] synthase activity"/>
    <property type="evidence" value="ECO:0007669"/>
    <property type="project" value="InterPro"/>
</dbReference>
<name>A0A8J7Q443_9BACT</name>
<dbReference type="NCBIfam" id="NF006587">
    <property type="entry name" value="PRK09116.1"/>
    <property type="match status" value="1"/>
</dbReference>
<accession>A0A8J7Q443</accession>
<proteinExistence type="inferred from homology"/>
<dbReference type="Pfam" id="PF02801">
    <property type="entry name" value="Ketoacyl-synt_C"/>
    <property type="match status" value="1"/>
</dbReference>
<dbReference type="Gene3D" id="3.40.47.10">
    <property type="match status" value="2"/>
</dbReference>
<dbReference type="PROSITE" id="PS00606">
    <property type="entry name" value="KS3_1"/>
    <property type="match status" value="1"/>
</dbReference>
<evidence type="ECO:0000313" key="6">
    <source>
        <dbReference type="Proteomes" id="UP000664417"/>
    </source>
</evidence>
<keyword evidence="2 3" id="KW-0808">Transferase</keyword>
<dbReference type="InterPro" id="IPR018201">
    <property type="entry name" value="Ketoacyl_synth_AS"/>
</dbReference>
<comment type="similarity">
    <text evidence="1 3">Belongs to the thiolase-like superfamily. Beta-ketoacyl-ACP synthases family.</text>
</comment>
<protein>
    <submittedName>
        <fullName evidence="5">Beta-ketoacyl-ACP synthase</fullName>
    </submittedName>
</protein>
<comment type="caution">
    <text evidence="5">The sequence shown here is derived from an EMBL/GenBank/DDBJ whole genome shotgun (WGS) entry which is preliminary data.</text>
</comment>
<dbReference type="InterPro" id="IPR014030">
    <property type="entry name" value="Ketoacyl_synth_N"/>
</dbReference>
<reference evidence="5" key="1">
    <citation type="submission" date="2021-03" db="EMBL/GenBank/DDBJ databases">
        <authorList>
            <person name="Wang G."/>
        </authorList>
    </citation>
    <scope>NUCLEOTIDE SEQUENCE</scope>
    <source>
        <strain evidence="5">KCTC 12899</strain>
    </source>
</reference>
<dbReference type="CDD" id="cd00834">
    <property type="entry name" value="KAS_I_II"/>
    <property type="match status" value="1"/>
</dbReference>